<protein>
    <submittedName>
        <fullName evidence="1">Uncharacterized protein</fullName>
    </submittedName>
</protein>
<evidence type="ECO:0000313" key="2">
    <source>
        <dbReference type="Proteomes" id="UP000623467"/>
    </source>
</evidence>
<gene>
    <name evidence="1" type="ORF">MSAN_00095100</name>
</gene>
<reference evidence="1" key="1">
    <citation type="submission" date="2020-05" db="EMBL/GenBank/DDBJ databases">
        <title>Mycena genomes resolve the evolution of fungal bioluminescence.</title>
        <authorList>
            <person name="Tsai I.J."/>
        </authorList>
    </citation>
    <scope>NUCLEOTIDE SEQUENCE</scope>
    <source>
        <strain evidence="1">160909Yilan</strain>
    </source>
</reference>
<organism evidence="1 2">
    <name type="scientific">Mycena sanguinolenta</name>
    <dbReference type="NCBI Taxonomy" id="230812"/>
    <lineage>
        <taxon>Eukaryota</taxon>
        <taxon>Fungi</taxon>
        <taxon>Dikarya</taxon>
        <taxon>Basidiomycota</taxon>
        <taxon>Agaricomycotina</taxon>
        <taxon>Agaricomycetes</taxon>
        <taxon>Agaricomycetidae</taxon>
        <taxon>Agaricales</taxon>
        <taxon>Marasmiineae</taxon>
        <taxon>Mycenaceae</taxon>
        <taxon>Mycena</taxon>
    </lineage>
</organism>
<proteinExistence type="predicted"/>
<dbReference type="EMBL" id="JACAZH010000001">
    <property type="protein sequence ID" value="KAF7376778.1"/>
    <property type="molecule type" value="Genomic_DNA"/>
</dbReference>
<comment type="caution">
    <text evidence="1">The sequence shown here is derived from an EMBL/GenBank/DDBJ whole genome shotgun (WGS) entry which is preliminary data.</text>
</comment>
<name>A0A8H6ZD58_9AGAR</name>
<sequence length="104" mass="11765">MTPFATRPVVQQQYAVRARPGDVSRLIDLATPPAASHRPRPGNASPRVSRQCRQSLVPSMSLQAGTHGALNPRHLIYRPQRLTHTITARRTPRTHLTRFTRDPW</sequence>
<dbReference type="Proteomes" id="UP000623467">
    <property type="component" value="Unassembled WGS sequence"/>
</dbReference>
<dbReference type="AlphaFoldDB" id="A0A8H6ZD58"/>
<accession>A0A8H6ZD58</accession>
<keyword evidence="2" id="KW-1185">Reference proteome</keyword>
<evidence type="ECO:0000313" key="1">
    <source>
        <dbReference type="EMBL" id="KAF7376778.1"/>
    </source>
</evidence>